<reference evidence="1" key="2">
    <citation type="submission" date="2020-10" db="EMBL/GenBank/DDBJ databases">
        <title>Comparative genomics of the Acetobacterium genus.</title>
        <authorList>
            <person name="Marshall C."/>
            <person name="May H."/>
            <person name="Norman S."/>
        </authorList>
    </citation>
    <scope>NUCLEOTIDE SEQUENCE</scope>
    <source>
        <strain evidence="1">DER-2019</strain>
    </source>
</reference>
<dbReference type="EMBL" id="WJBD01000004">
    <property type="protein sequence ID" value="MBC3887586.1"/>
    <property type="molecule type" value="Genomic_DNA"/>
</dbReference>
<accession>A0A923KWU6</accession>
<evidence type="ECO:0000313" key="2">
    <source>
        <dbReference type="Proteomes" id="UP000616595"/>
    </source>
</evidence>
<sequence length="88" mass="10062">MKYLDDIKKSAKQLLNFKSSTRNEIKETALITECFSYYLQSMANEKKEPVSIANISADINVKSDQNKSELQIKQPVETIRGLIPIKQI</sequence>
<dbReference type="RefSeq" id="WP_148566583.1">
    <property type="nucleotide sequence ID" value="NZ_RXYA01000005.1"/>
</dbReference>
<proteinExistence type="predicted"/>
<protein>
    <submittedName>
        <fullName evidence="1">Uncharacterized protein</fullName>
    </submittedName>
</protein>
<reference evidence="1" key="1">
    <citation type="submission" date="2019-10" db="EMBL/GenBank/DDBJ databases">
        <authorList>
            <person name="Ross D.E."/>
            <person name="Gulliver D."/>
        </authorList>
    </citation>
    <scope>NUCLEOTIDE SEQUENCE</scope>
    <source>
        <strain evidence="1">DER-2019</strain>
    </source>
</reference>
<comment type="caution">
    <text evidence="1">The sequence shown here is derived from an EMBL/GenBank/DDBJ whole genome shotgun (WGS) entry which is preliminary data.</text>
</comment>
<dbReference type="AlphaFoldDB" id="A0A923KWU6"/>
<keyword evidence="2" id="KW-1185">Reference proteome</keyword>
<dbReference type="Proteomes" id="UP000616595">
    <property type="component" value="Unassembled WGS sequence"/>
</dbReference>
<organism evidence="1 2">
    <name type="scientific">Acetobacterium paludosum</name>
    <dbReference type="NCBI Taxonomy" id="52693"/>
    <lineage>
        <taxon>Bacteria</taxon>
        <taxon>Bacillati</taxon>
        <taxon>Bacillota</taxon>
        <taxon>Clostridia</taxon>
        <taxon>Eubacteriales</taxon>
        <taxon>Eubacteriaceae</taxon>
        <taxon>Acetobacterium</taxon>
    </lineage>
</organism>
<name>A0A923KWU6_9FIRM</name>
<gene>
    <name evidence="1" type="ORF">GH810_04610</name>
</gene>
<evidence type="ECO:0000313" key="1">
    <source>
        <dbReference type="EMBL" id="MBC3887586.1"/>
    </source>
</evidence>